<dbReference type="Pfam" id="PF23635">
    <property type="entry name" value="Beta-prop_AT5G49610-like"/>
    <property type="match status" value="1"/>
</dbReference>
<dbReference type="OMA" id="HNQASEP"/>
<reference evidence="4" key="2">
    <citation type="submission" date="2018-10" db="UniProtKB">
        <authorList>
            <consortium name="EnsemblPlants"/>
        </authorList>
    </citation>
    <scope>IDENTIFICATION</scope>
</reference>
<keyword evidence="5" id="KW-1185">Reference proteome</keyword>
<dbReference type="Proteomes" id="UP000019116">
    <property type="component" value="Chromosome 1B"/>
</dbReference>
<dbReference type="SUPFAM" id="SSF50965">
    <property type="entry name" value="Galactose oxidase, central domain"/>
    <property type="match status" value="1"/>
</dbReference>
<feature type="region of interest" description="Disordered" evidence="1">
    <location>
        <begin position="378"/>
        <end position="428"/>
    </location>
</feature>
<dbReference type="Gramene" id="TraesCS1B03G0087000.1">
    <property type="protein sequence ID" value="TraesCS1B03G0087000.1.CDS"/>
    <property type="gene ID" value="TraesCS1B03G0087000"/>
</dbReference>
<dbReference type="EnsemblPlants" id="TraesCS1B02G042400.1">
    <property type="protein sequence ID" value="TraesCS1B02G042400.1"/>
    <property type="gene ID" value="TraesCS1B02G042400"/>
</dbReference>
<dbReference type="OrthoDB" id="690324at2759"/>
<evidence type="ECO:0000256" key="1">
    <source>
        <dbReference type="SAM" id="MobiDB-lite"/>
    </source>
</evidence>
<dbReference type="AlphaFoldDB" id="A0A3B5YS85"/>
<reference evidence="4" key="1">
    <citation type="submission" date="2018-08" db="EMBL/GenBank/DDBJ databases">
        <authorList>
            <person name="Rossello M."/>
        </authorList>
    </citation>
    <scope>NUCLEOTIDE SEQUENCE [LARGE SCALE GENOMIC DNA]</scope>
    <source>
        <strain evidence="4">cv. Chinese Spring</strain>
    </source>
</reference>
<dbReference type="PANTHER" id="PTHR32133">
    <property type="entry name" value="OS07G0120400 PROTEIN"/>
    <property type="match status" value="1"/>
</dbReference>
<dbReference type="InterPro" id="IPR001810">
    <property type="entry name" value="F-box_dom"/>
</dbReference>
<gene>
    <name evidence="4" type="primary">LOC123104600</name>
</gene>
<evidence type="ECO:0000313" key="4">
    <source>
        <dbReference type="EnsemblPlants" id="TraesCS1B02G042400.1"/>
    </source>
</evidence>
<protein>
    <submittedName>
        <fullName evidence="4">Uncharacterized protein</fullName>
    </submittedName>
</protein>
<proteinExistence type="predicted"/>
<dbReference type="SUPFAM" id="SSF81383">
    <property type="entry name" value="F-box domain"/>
    <property type="match status" value="1"/>
</dbReference>
<feature type="domain" description="F-box" evidence="2">
    <location>
        <begin position="12"/>
        <end position="52"/>
    </location>
</feature>
<name>A0A3B5YS85_WHEAT</name>
<dbReference type="Gramene" id="TraesCS1B02G042400.1">
    <property type="protein sequence ID" value="TraesCS1B02G042400.1"/>
    <property type="gene ID" value="TraesCS1B02G042400"/>
</dbReference>
<dbReference type="InterPro" id="IPR011043">
    <property type="entry name" value="Gal_Oxase/kelch_b-propeller"/>
</dbReference>
<dbReference type="InterPro" id="IPR036047">
    <property type="entry name" value="F-box-like_dom_sf"/>
</dbReference>
<dbReference type="InterPro" id="IPR056594">
    <property type="entry name" value="AT5G49610-like_b-prop"/>
</dbReference>
<sequence>MAPPPPPPAAALPDELVEEILLRLPPDDPACLLRSSLISKAWGGAVSGPGFRRRLHELHGAPPMLGLLHNQASEPTRFFAPTTASPFSLAAPDPSSWLAIGCRHGRALFLPRSQEARKLLVWDPITGAQHLVPVPAASECRYLTAAVLCAADGCDHRGCLGGPFHVLFVFPYEDHGEYGTSACVYSSETGAWGEPTSTRDRLMGCIQYSSVVVGSSLLYFVLYDYQESWSILEYDLSRGSLTVFSAPDVHCDCLYNLMLTEDNGLGVIQHLHPHLKLWTREASGGTKARWALSRVIDLPNLLPTSACLDESNRVLVVGFAEGANAIFVSTIAGIFAIELQSEQVRKVCDQCCFLNVVPVVTFYTPMSRRNHQNLLLSKPGEEAGGEEGGEEEKTVNQAQQLADHGSNAIKEGDFVNTSESIRHDHNIS</sequence>
<accession>A0A3B5YS85</accession>
<dbReference type="RefSeq" id="XP_044382413.1">
    <property type="nucleotide sequence ID" value="XM_044526478.1"/>
</dbReference>
<organism evidence="4">
    <name type="scientific">Triticum aestivum</name>
    <name type="common">Wheat</name>
    <dbReference type="NCBI Taxonomy" id="4565"/>
    <lineage>
        <taxon>Eukaryota</taxon>
        <taxon>Viridiplantae</taxon>
        <taxon>Streptophyta</taxon>
        <taxon>Embryophyta</taxon>
        <taxon>Tracheophyta</taxon>
        <taxon>Spermatophyta</taxon>
        <taxon>Magnoliopsida</taxon>
        <taxon>Liliopsida</taxon>
        <taxon>Poales</taxon>
        <taxon>Poaceae</taxon>
        <taxon>BOP clade</taxon>
        <taxon>Pooideae</taxon>
        <taxon>Triticodae</taxon>
        <taxon>Triticeae</taxon>
        <taxon>Triticinae</taxon>
        <taxon>Triticum</taxon>
    </lineage>
</organism>
<dbReference type="PANTHER" id="PTHR32133:SF403">
    <property type="entry name" value="F-BOX DOMAIN-CONTAINING PROTEIN"/>
    <property type="match status" value="1"/>
</dbReference>
<evidence type="ECO:0000259" key="2">
    <source>
        <dbReference type="Pfam" id="PF00646"/>
    </source>
</evidence>
<feature type="domain" description="F-box protein AT5G49610-like beta-propeller" evidence="3">
    <location>
        <begin position="101"/>
        <end position="365"/>
    </location>
</feature>
<evidence type="ECO:0000259" key="3">
    <source>
        <dbReference type="Pfam" id="PF23635"/>
    </source>
</evidence>
<dbReference type="GeneID" id="123104600"/>
<dbReference type="Pfam" id="PF00646">
    <property type="entry name" value="F-box"/>
    <property type="match status" value="1"/>
</dbReference>
<evidence type="ECO:0000313" key="5">
    <source>
        <dbReference type="Proteomes" id="UP000019116"/>
    </source>
</evidence>